<evidence type="ECO:0000313" key="1">
    <source>
        <dbReference type="EMBL" id="KAB0790989.1"/>
    </source>
</evidence>
<name>A0A5N4A115_PHOPY</name>
<sequence>MKIKNLFIHITTATKRCFSSINHCIRITGMQESELVTHLGCILLLVYLLKSNVSGSQKREDVPSNFFYKIRCISMTEVQEGVKLNLRAICSPLGNFSIKNFRVRITIV</sequence>
<comment type="caution">
    <text evidence="1">The sequence shown here is derived from an EMBL/GenBank/DDBJ whole genome shotgun (WGS) entry which is preliminary data.</text>
</comment>
<gene>
    <name evidence="1" type="ORF">PPYR_02789</name>
</gene>
<keyword evidence="2" id="KW-1185">Reference proteome</keyword>
<evidence type="ECO:0000313" key="2">
    <source>
        <dbReference type="Proteomes" id="UP000327044"/>
    </source>
</evidence>
<dbReference type="EMBL" id="VVIM01000011">
    <property type="protein sequence ID" value="KAB0790989.1"/>
    <property type="molecule type" value="Genomic_DNA"/>
</dbReference>
<accession>A0A5N4A115</accession>
<dbReference type="AlphaFoldDB" id="A0A5N4A115"/>
<proteinExistence type="predicted"/>
<dbReference type="Proteomes" id="UP000327044">
    <property type="component" value="Unassembled WGS sequence"/>
</dbReference>
<reference evidence="1 2" key="1">
    <citation type="journal article" date="2018" name="Elife">
        <title>Firefly genomes illuminate parallel origins of bioluminescence in beetles.</title>
        <authorList>
            <person name="Fallon T.R."/>
            <person name="Lower S.E."/>
            <person name="Chang C.H."/>
            <person name="Bessho-Uehara M."/>
            <person name="Martin G.J."/>
            <person name="Bewick A.J."/>
            <person name="Behringer M."/>
            <person name="Debat H.J."/>
            <person name="Wong I."/>
            <person name="Day J.C."/>
            <person name="Suvorov A."/>
            <person name="Silva C.J."/>
            <person name="Stanger-Hall K.F."/>
            <person name="Hall D.W."/>
            <person name="Schmitz R.J."/>
            <person name="Nelson D.R."/>
            <person name="Lewis S.M."/>
            <person name="Shigenobu S."/>
            <person name="Bybee S.M."/>
            <person name="Larracuente A.M."/>
            <person name="Oba Y."/>
            <person name="Weng J.K."/>
        </authorList>
    </citation>
    <scope>NUCLEOTIDE SEQUENCE [LARGE SCALE GENOMIC DNA]</scope>
    <source>
        <strain evidence="1">1611_PpyrPB1</strain>
        <tissue evidence="1">Whole body</tissue>
    </source>
</reference>
<dbReference type="InParanoid" id="A0A5N4A115"/>
<organism evidence="1 2">
    <name type="scientific">Photinus pyralis</name>
    <name type="common">Common eastern firefly</name>
    <name type="synonym">Lampyris pyralis</name>
    <dbReference type="NCBI Taxonomy" id="7054"/>
    <lineage>
        <taxon>Eukaryota</taxon>
        <taxon>Metazoa</taxon>
        <taxon>Ecdysozoa</taxon>
        <taxon>Arthropoda</taxon>
        <taxon>Hexapoda</taxon>
        <taxon>Insecta</taxon>
        <taxon>Pterygota</taxon>
        <taxon>Neoptera</taxon>
        <taxon>Endopterygota</taxon>
        <taxon>Coleoptera</taxon>
        <taxon>Polyphaga</taxon>
        <taxon>Elateriformia</taxon>
        <taxon>Elateroidea</taxon>
        <taxon>Lampyridae</taxon>
        <taxon>Lampyrinae</taxon>
        <taxon>Photinus</taxon>
    </lineage>
</organism>
<protein>
    <submittedName>
        <fullName evidence="1">Uncharacterized protein</fullName>
    </submittedName>
</protein>